<evidence type="ECO:0000313" key="3">
    <source>
        <dbReference type="Proteomes" id="UP001597180"/>
    </source>
</evidence>
<feature type="domain" description="Phosphodiester glycosidase" evidence="1">
    <location>
        <begin position="232"/>
        <end position="383"/>
    </location>
</feature>
<sequence length="830" mass="90895">MSQDVEMMQERRRQAWQIVQTEESTAPGVRYWRQQVSKGALREAVHMVEVDPSHELVQLKPVSFQGKVVRLETVGNLLHELETQGQRCVAGFNGDFFSYAGVPSGLHMVDGEIITSPLLTKVMLVMMNDGSIKLEESVRMSALVHCESGYNLSVDMVNRARKAGDTDHACVYTWRYGDSTRTPAGGIEAIVAVNEAEVNLYPGVPIRGIVQSIGEAFDSPIEVNSWVLSLTGWKARAFLEQAAPGTALTLSIQYEKEIQNARQVLSGNSTLAFMLLKDGKIPEVLLDSRIRLNSDRHPRTIAAIKQGKLYLAAIDGRQPGHSDGMTLLEAACFLQEQGMEHAINLDGGGSTTCYIRRPGDERATLVNQPSDGFEREIGNALAIITQAPKGELDTLIVIPSAVRAMTGSKVAFQVKGQDRYGNASPVDGEQLHWSLEGRIGSILEKGVWMAGSVPADGRIIVRYGNVVQSVPVLITNRAARLKLVPSCAEVEPGGNLSFRALAFDADGNEVLVSNELLSWSTEGETGKWEEPGYWAAGAVVGRGRVKASLDDIHTFADVHVGKSHYMIADFESLNGIGTEGVNTVEGSVTLTKAARPSPVRFGTFSGRWTYDFTGKPGISEARMTFVKGTGDRGHEIEGAPYRFGLWVNGDGSSHGLRLEIVDADGIRRFLNFTDSDGLYWKGWKYVCTEVPENTRFPIRVHTIVLEEANDAKKNKGVLYLDHFRAEYVDFDEDVEGPEFSGMRPSDHAVVTTCCPLIQVTVKDSKSGVDPASIRVWLNDAVLPHTFCMDTGILECRPMKPLEAGVHRVTVEAADMMRNAALPAATWSFQI</sequence>
<protein>
    <submittedName>
        <fullName evidence="2">Phosphodiester glycosidase family protein</fullName>
    </submittedName>
</protein>
<dbReference type="RefSeq" id="WP_345594425.1">
    <property type="nucleotide sequence ID" value="NZ_BAABJG010000055.1"/>
</dbReference>
<keyword evidence="3" id="KW-1185">Reference proteome</keyword>
<accession>A0ABW3UHJ4</accession>
<proteinExistence type="predicted"/>
<dbReference type="Proteomes" id="UP001597180">
    <property type="component" value="Unassembled WGS sequence"/>
</dbReference>
<gene>
    <name evidence="2" type="ORF">ACFQ4B_07240</name>
</gene>
<organism evidence="2 3">
    <name type="scientific">Paenibacillus vulneris</name>
    <dbReference type="NCBI Taxonomy" id="1133364"/>
    <lineage>
        <taxon>Bacteria</taxon>
        <taxon>Bacillati</taxon>
        <taxon>Bacillota</taxon>
        <taxon>Bacilli</taxon>
        <taxon>Bacillales</taxon>
        <taxon>Paenibacillaceae</taxon>
        <taxon>Paenibacillus</taxon>
    </lineage>
</organism>
<dbReference type="GO" id="GO:0016798">
    <property type="term" value="F:hydrolase activity, acting on glycosyl bonds"/>
    <property type="evidence" value="ECO:0007669"/>
    <property type="project" value="UniProtKB-KW"/>
</dbReference>
<evidence type="ECO:0000259" key="1">
    <source>
        <dbReference type="Pfam" id="PF09992"/>
    </source>
</evidence>
<keyword evidence="2" id="KW-0326">Glycosidase</keyword>
<comment type="caution">
    <text evidence="2">The sequence shown here is derived from an EMBL/GenBank/DDBJ whole genome shotgun (WGS) entry which is preliminary data.</text>
</comment>
<keyword evidence="2" id="KW-0378">Hydrolase</keyword>
<dbReference type="PANTHER" id="PTHR40446">
    <property type="entry name" value="N-ACETYLGLUCOSAMINE-1-PHOSPHODIESTER ALPHA-N-ACETYLGLUCOSAMINIDASE"/>
    <property type="match status" value="1"/>
</dbReference>
<dbReference type="Pfam" id="PF09992">
    <property type="entry name" value="NAGPA"/>
    <property type="match status" value="1"/>
</dbReference>
<evidence type="ECO:0000313" key="2">
    <source>
        <dbReference type="EMBL" id="MFD1219907.1"/>
    </source>
</evidence>
<dbReference type="PANTHER" id="PTHR40446:SF2">
    <property type="entry name" value="N-ACETYLGLUCOSAMINE-1-PHOSPHODIESTER ALPHA-N-ACETYLGLUCOSAMINIDASE"/>
    <property type="match status" value="1"/>
</dbReference>
<dbReference type="EMBL" id="JBHTLU010000012">
    <property type="protein sequence ID" value="MFD1219907.1"/>
    <property type="molecule type" value="Genomic_DNA"/>
</dbReference>
<name>A0ABW3UHJ4_9BACL</name>
<dbReference type="InterPro" id="IPR018711">
    <property type="entry name" value="NAGPA"/>
</dbReference>
<reference evidence="3" key="1">
    <citation type="journal article" date="2019" name="Int. J. Syst. Evol. Microbiol.">
        <title>The Global Catalogue of Microorganisms (GCM) 10K type strain sequencing project: providing services to taxonomists for standard genome sequencing and annotation.</title>
        <authorList>
            <consortium name="The Broad Institute Genomics Platform"/>
            <consortium name="The Broad Institute Genome Sequencing Center for Infectious Disease"/>
            <person name="Wu L."/>
            <person name="Ma J."/>
        </authorList>
    </citation>
    <scope>NUCLEOTIDE SEQUENCE [LARGE SCALE GENOMIC DNA]</scope>
    <source>
        <strain evidence="3">CCUG 53270</strain>
    </source>
</reference>